<protein>
    <submittedName>
        <fullName evidence="10">MYB transcription factor</fullName>
    </submittedName>
</protein>
<dbReference type="GO" id="GO:0005634">
    <property type="term" value="C:nucleus"/>
    <property type="evidence" value="ECO:0007669"/>
    <property type="project" value="UniProtKB-SubCell"/>
</dbReference>
<dbReference type="PROSITE" id="PS51294">
    <property type="entry name" value="HTH_MYB"/>
    <property type="match status" value="2"/>
</dbReference>
<evidence type="ECO:0000256" key="3">
    <source>
        <dbReference type="ARBA" id="ARBA00023015"/>
    </source>
</evidence>
<gene>
    <name evidence="10" type="primary">PanMYB81</name>
    <name evidence="10" type="ORF">PanWU01x14_049050</name>
</gene>
<dbReference type="InterPro" id="IPR050560">
    <property type="entry name" value="MYB_TF"/>
</dbReference>
<name>A0A2P5DMI9_PARAD</name>
<keyword evidence="11" id="KW-1185">Reference proteome</keyword>
<evidence type="ECO:0000256" key="1">
    <source>
        <dbReference type="ARBA" id="ARBA00004123"/>
    </source>
</evidence>
<evidence type="ECO:0000259" key="9">
    <source>
        <dbReference type="PROSITE" id="PS51294"/>
    </source>
</evidence>
<comment type="subcellular location">
    <subcellularLocation>
        <location evidence="1">Nucleus</location>
    </subcellularLocation>
</comment>
<keyword evidence="6" id="KW-0539">Nucleus</keyword>
<dbReference type="InterPro" id="IPR009057">
    <property type="entry name" value="Homeodomain-like_sf"/>
</dbReference>
<dbReference type="Proteomes" id="UP000237105">
    <property type="component" value="Unassembled WGS sequence"/>
</dbReference>
<feature type="domain" description="HTH myb-type" evidence="9">
    <location>
        <begin position="69"/>
        <end position="123"/>
    </location>
</feature>
<evidence type="ECO:0000256" key="4">
    <source>
        <dbReference type="ARBA" id="ARBA00023125"/>
    </source>
</evidence>
<feature type="domain" description="Myb-like" evidence="8">
    <location>
        <begin position="69"/>
        <end position="119"/>
    </location>
</feature>
<dbReference type="PANTHER" id="PTHR45614:SF221">
    <property type="entry name" value="MYB DOMAIN PROTEIN 110"/>
    <property type="match status" value="1"/>
</dbReference>
<dbReference type="GO" id="GO:0000981">
    <property type="term" value="F:DNA-binding transcription factor activity, RNA polymerase II-specific"/>
    <property type="evidence" value="ECO:0007669"/>
    <property type="project" value="TreeGrafter"/>
</dbReference>
<keyword evidence="3" id="KW-0805">Transcription regulation</keyword>
<dbReference type="Pfam" id="PF13921">
    <property type="entry name" value="Myb_DNA-bind_6"/>
    <property type="match status" value="1"/>
</dbReference>
<feature type="domain" description="HTH myb-type" evidence="9">
    <location>
        <begin position="17"/>
        <end position="68"/>
    </location>
</feature>
<keyword evidence="4" id="KW-0238">DNA-binding</keyword>
<dbReference type="InterPro" id="IPR001005">
    <property type="entry name" value="SANT/Myb"/>
</dbReference>
<dbReference type="SMART" id="SM00717">
    <property type="entry name" value="SANT"/>
    <property type="match status" value="2"/>
</dbReference>
<dbReference type="EMBL" id="JXTB01000028">
    <property type="protein sequence ID" value="PON74498.1"/>
    <property type="molecule type" value="Genomic_DNA"/>
</dbReference>
<dbReference type="SUPFAM" id="SSF46689">
    <property type="entry name" value="Homeodomain-like"/>
    <property type="match status" value="1"/>
</dbReference>
<evidence type="ECO:0000256" key="7">
    <source>
        <dbReference type="SAM" id="MobiDB-lite"/>
    </source>
</evidence>
<dbReference type="STRING" id="3476.A0A2P5DMI9"/>
<dbReference type="GO" id="GO:0000978">
    <property type="term" value="F:RNA polymerase II cis-regulatory region sequence-specific DNA binding"/>
    <property type="evidence" value="ECO:0007669"/>
    <property type="project" value="TreeGrafter"/>
</dbReference>
<dbReference type="AlphaFoldDB" id="A0A2P5DMI9"/>
<dbReference type="CDD" id="cd00167">
    <property type="entry name" value="SANT"/>
    <property type="match status" value="2"/>
</dbReference>
<keyword evidence="2" id="KW-0677">Repeat</keyword>
<evidence type="ECO:0000313" key="11">
    <source>
        <dbReference type="Proteomes" id="UP000237105"/>
    </source>
</evidence>
<dbReference type="FunFam" id="1.10.10.60:FF:000060">
    <property type="entry name" value="MYB transcription factor"/>
    <property type="match status" value="1"/>
</dbReference>
<evidence type="ECO:0000259" key="8">
    <source>
        <dbReference type="PROSITE" id="PS50090"/>
    </source>
</evidence>
<keyword evidence="5" id="KW-0804">Transcription</keyword>
<comment type="caution">
    <text evidence="10">The sequence shown here is derived from an EMBL/GenBank/DDBJ whole genome shotgun (WGS) entry which is preliminary data.</text>
</comment>
<dbReference type="FunFam" id="1.10.10.60:FF:000356">
    <property type="entry name" value="MYB transcription factor"/>
    <property type="match status" value="1"/>
</dbReference>
<organism evidence="10 11">
    <name type="scientific">Parasponia andersonii</name>
    <name type="common">Sponia andersonii</name>
    <dbReference type="NCBI Taxonomy" id="3476"/>
    <lineage>
        <taxon>Eukaryota</taxon>
        <taxon>Viridiplantae</taxon>
        <taxon>Streptophyta</taxon>
        <taxon>Embryophyta</taxon>
        <taxon>Tracheophyta</taxon>
        <taxon>Spermatophyta</taxon>
        <taxon>Magnoliopsida</taxon>
        <taxon>eudicotyledons</taxon>
        <taxon>Gunneridae</taxon>
        <taxon>Pentapetalae</taxon>
        <taxon>rosids</taxon>
        <taxon>fabids</taxon>
        <taxon>Rosales</taxon>
        <taxon>Cannabaceae</taxon>
        <taxon>Parasponia</taxon>
    </lineage>
</organism>
<sequence>MEESAGPAGSPGAADDAKTCPRGHWRPAEDERLRQLVEQYGAQNWNSIAEKLQGRSGKSCRLRWFNQLDPRINRRPFTEEEEERLLAAHRIHGNKWALIARLFPGRTDNAVKNHWHVIMARKQREQSKVCGKRSYRDHHHHLHLFSDLESEHAASSSGNFPRKQAPLQGRDYSFSLESYNTNKDNRSPTSILILDEYSPLSSWNFANSLTTTRVNKQTVSSSEAAFVIRSREHLNKDHHHHHHHHRQRDFSSSCSNNFYSTSSASWLYGSSGVPVNYKRVVSSSFGHHHDHDQAVFNKQLRSDHQKKLLANNNTSSSFCDNALPTRMCGKIRASAILGQEDHDHHESNNDAKEGIPFIDFLGVGISSS</sequence>
<dbReference type="Gene3D" id="1.10.10.60">
    <property type="entry name" value="Homeodomain-like"/>
    <property type="match status" value="2"/>
</dbReference>
<feature type="domain" description="Myb-like" evidence="8">
    <location>
        <begin position="22"/>
        <end position="68"/>
    </location>
</feature>
<dbReference type="PROSITE" id="PS50090">
    <property type="entry name" value="MYB_LIKE"/>
    <property type="match status" value="2"/>
</dbReference>
<feature type="compositionally biased region" description="Low complexity" evidence="7">
    <location>
        <begin position="1"/>
        <end position="14"/>
    </location>
</feature>
<dbReference type="OrthoDB" id="2143914at2759"/>
<reference evidence="11" key="1">
    <citation type="submission" date="2016-06" db="EMBL/GenBank/DDBJ databases">
        <title>Parallel loss of symbiosis genes in relatives of nitrogen-fixing non-legume Parasponia.</title>
        <authorList>
            <person name="Van Velzen R."/>
            <person name="Holmer R."/>
            <person name="Bu F."/>
            <person name="Rutten L."/>
            <person name="Van Zeijl A."/>
            <person name="Liu W."/>
            <person name="Santuari L."/>
            <person name="Cao Q."/>
            <person name="Sharma T."/>
            <person name="Shen D."/>
            <person name="Roswanjaya Y."/>
            <person name="Wardhani T."/>
            <person name="Kalhor M.S."/>
            <person name="Jansen J."/>
            <person name="Van den Hoogen J."/>
            <person name="Gungor B."/>
            <person name="Hartog M."/>
            <person name="Hontelez J."/>
            <person name="Verver J."/>
            <person name="Yang W.-C."/>
            <person name="Schijlen E."/>
            <person name="Repin R."/>
            <person name="Schilthuizen M."/>
            <person name="Schranz E."/>
            <person name="Heidstra R."/>
            <person name="Miyata K."/>
            <person name="Fedorova E."/>
            <person name="Kohlen W."/>
            <person name="Bisseling T."/>
            <person name="Smit S."/>
            <person name="Geurts R."/>
        </authorList>
    </citation>
    <scope>NUCLEOTIDE SEQUENCE [LARGE SCALE GENOMIC DNA]</scope>
    <source>
        <strain evidence="11">cv. WU1-14</strain>
    </source>
</reference>
<dbReference type="InterPro" id="IPR017930">
    <property type="entry name" value="Myb_dom"/>
</dbReference>
<proteinExistence type="predicted"/>
<dbReference type="PANTHER" id="PTHR45614">
    <property type="entry name" value="MYB PROTEIN-RELATED"/>
    <property type="match status" value="1"/>
</dbReference>
<feature type="region of interest" description="Disordered" evidence="7">
    <location>
        <begin position="1"/>
        <end position="26"/>
    </location>
</feature>
<accession>A0A2P5DMI9</accession>
<evidence type="ECO:0000256" key="5">
    <source>
        <dbReference type="ARBA" id="ARBA00023163"/>
    </source>
</evidence>
<evidence type="ECO:0000256" key="2">
    <source>
        <dbReference type="ARBA" id="ARBA00022737"/>
    </source>
</evidence>
<evidence type="ECO:0000256" key="6">
    <source>
        <dbReference type="ARBA" id="ARBA00023242"/>
    </source>
</evidence>
<evidence type="ECO:0000313" key="10">
    <source>
        <dbReference type="EMBL" id="PON74498.1"/>
    </source>
</evidence>